<evidence type="ECO:0000256" key="3">
    <source>
        <dbReference type="ARBA" id="ARBA00022692"/>
    </source>
</evidence>
<gene>
    <name evidence="9" type="ORF">KC19_4G178000</name>
</gene>
<feature type="transmembrane region" description="Helical" evidence="6">
    <location>
        <begin position="181"/>
        <end position="201"/>
    </location>
</feature>
<evidence type="ECO:0000256" key="6">
    <source>
        <dbReference type="RuleBase" id="RU361264"/>
    </source>
</evidence>
<evidence type="ECO:0000313" key="9">
    <source>
        <dbReference type="EMBL" id="KAG0580502.1"/>
    </source>
</evidence>
<feature type="region of interest" description="Disordered" evidence="7">
    <location>
        <begin position="50"/>
        <end position="88"/>
    </location>
</feature>
<protein>
    <recommendedName>
        <fullName evidence="6">Protein YIP</fullName>
    </recommendedName>
</protein>
<comment type="similarity">
    <text evidence="2 6">Belongs to the YIP1 family.</text>
</comment>
<proteinExistence type="inferred from homology"/>
<feature type="compositionally biased region" description="Gly residues" evidence="7">
    <location>
        <begin position="66"/>
        <end position="87"/>
    </location>
</feature>
<comment type="caution">
    <text evidence="9">The sequence shown here is derived from an EMBL/GenBank/DDBJ whole genome shotgun (WGS) entry which is preliminary data.</text>
</comment>
<dbReference type="Pfam" id="PF04893">
    <property type="entry name" value="Yip1"/>
    <property type="match status" value="1"/>
</dbReference>
<dbReference type="OrthoDB" id="10256463at2759"/>
<feature type="transmembrane region" description="Helical" evidence="6">
    <location>
        <begin position="237"/>
        <end position="258"/>
    </location>
</feature>
<evidence type="ECO:0000313" key="10">
    <source>
        <dbReference type="Proteomes" id="UP000822688"/>
    </source>
</evidence>
<sequence>MAGAYASLASEATGTVPAAAGAGHVLRFQDSNLQTFPPPHDIRGKMTSSFRPPHDAVETFSQPGPGAQGGQGWQNGQGGLGGQGGPSGPSQTWQGYFNVLSYRPYFNVDTVDVIDRIKDSLMVNVDFIEKTSYNPDMYGPFWICSTLIFFTASLGNFAAYLSYKSKTAGGHWHYDISLMSSAALLFYGYICLVPLSLYFLLRYLGVVSGLIQLWCLYGYSLFIFIPASLLSVVPWEIVRWVVVGVASFVSAIFVGGNIRAQIKTSSERWLAIVLGTVALHLALGLVLKLYFFTYFYQEAIKV</sequence>
<dbReference type="GO" id="GO:0016192">
    <property type="term" value="P:vesicle-mediated transport"/>
    <property type="evidence" value="ECO:0007669"/>
    <property type="project" value="InterPro"/>
</dbReference>
<dbReference type="GO" id="GO:0000139">
    <property type="term" value="C:Golgi membrane"/>
    <property type="evidence" value="ECO:0007669"/>
    <property type="project" value="UniProtKB-SubCell"/>
</dbReference>
<keyword evidence="10" id="KW-1185">Reference proteome</keyword>
<feature type="domain" description="Yip1" evidence="8">
    <location>
        <begin position="126"/>
        <end position="286"/>
    </location>
</feature>
<evidence type="ECO:0000256" key="5">
    <source>
        <dbReference type="ARBA" id="ARBA00023136"/>
    </source>
</evidence>
<dbReference type="PANTHER" id="PTHR12822">
    <property type="entry name" value="PROTEIN YIPF"/>
    <property type="match status" value="1"/>
</dbReference>
<keyword evidence="4 6" id="KW-1133">Transmembrane helix</keyword>
<feature type="transmembrane region" description="Helical" evidence="6">
    <location>
        <begin position="140"/>
        <end position="161"/>
    </location>
</feature>
<dbReference type="GO" id="GO:0031267">
    <property type="term" value="F:small GTPase binding"/>
    <property type="evidence" value="ECO:0007669"/>
    <property type="project" value="InterPro"/>
</dbReference>
<dbReference type="Proteomes" id="UP000822688">
    <property type="component" value="Chromosome 4"/>
</dbReference>
<evidence type="ECO:0000256" key="4">
    <source>
        <dbReference type="ARBA" id="ARBA00022989"/>
    </source>
</evidence>
<dbReference type="InterPro" id="IPR006977">
    <property type="entry name" value="Yip1_dom"/>
</dbReference>
<evidence type="ECO:0000256" key="7">
    <source>
        <dbReference type="SAM" id="MobiDB-lite"/>
    </source>
</evidence>
<name>A0A8T0IAR1_CERPU</name>
<evidence type="ECO:0000256" key="1">
    <source>
        <dbReference type="ARBA" id="ARBA00004141"/>
    </source>
</evidence>
<feature type="transmembrane region" description="Helical" evidence="6">
    <location>
        <begin position="270"/>
        <end position="296"/>
    </location>
</feature>
<feature type="transmembrane region" description="Helical" evidence="6">
    <location>
        <begin position="213"/>
        <end position="231"/>
    </location>
</feature>
<evidence type="ECO:0000259" key="8">
    <source>
        <dbReference type="Pfam" id="PF04893"/>
    </source>
</evidence>
<keyword evidence="5 6" id="KW-0472">Membrane</keyword>
<evidence type="ECO:0000256" key="2">
    <source>
        <dbReference type="ARBA" id="ARBA00010596"/>
    </source>
</evidence>
<reference evidence="9" key="1">
    <citation type="submission" date="2020-06" db="EMBL/GenBank/DDBJ databases">
        <title>WGS assembly of Ceratodon purpureus strain R40.</title>
        <authorList>
            <person name="Carey S.B."/>
            <person name="Jenkins J."/>
            <person name="Shu S."/>
            <person name="Lovell J.T."/>
            <person name="Sreedasyam A."/>
            <person name="Maumus F."/>
            <person name="Tiley G.P."/>
            <person name="Fernandez-Pozo N."/>
            <person name="Barry K."/>
            <person name="Chen C."/>
            <person name="Wang M."/>
            <person name="Lipzen A."/>
            <person name="Daum C."/>
            <person name="Saski C.A."/>
            <person name="Payton A.C."/>
            <person name="Mcbreen J.C."/>
            <person name="Conrad R.E."/>
            <person name="Kollar L.M."/>
            <person name="Olsson S."/>
            <person name="Huttunen S."/>
            <person name="Landis J.B."/>
            <person name="Wickett N.J."/>
            <person name="Johnson M.G."/>
            <person name="Rensing S.A."/>
            <person name="Grimwood J."/>
            <person name="Schmutz J."/>
            <person name="Mcdaniel S.F."/>
        </authorList>
    </citation>
    <scope>NUCLEOTIDE SEQUENCE</scope>
    <source>
        <strain evidence="9">R40</strain>
    </source>
</reference>
<comment type="subcellular location">
    <subcellularLocation>
        <location evidence="6">Golgi apparatus membrane</location>
        <topology evidence="6">Multi-pass membrane protein</topology>
    </subcellularLocation>
    <subcellularLocation>
        <location evidence="1">Membrane</location>
        <topology evidence="1">Multi-pass membrane protein</topology>
    </subcellularLocation>
</comment>
<dbReference type="InterPro" id="IPR039765">
    <property type="entry name" value="Yip5/YIPF1/YIPF2"/>
</dbReference>
<dbReference type="EMBL" id="CM026424">
    <property type="protein sequence ID" value="KAG0580502.1"/>
    <property type="molecule type" value="Genomic_DNA"/>
</dbReference>
<dbReference type="PANTHER" id="PTHR12822:SF2">
    <property type="entry name" value="PROTEIN YIPF"/>
    <property type="match status" value="1"/>
</dbReference>
<accession>A0A8T0IAR1</accession>
<organism evidence="9 10">
    <name type="scientific">Ceratodon purpureus</name>
    <name type="common">Fire moss</name>
    <name type="synonym">Dicranum purpureum</name>
    <dbReference type="NCBI Taxonomy" id="3225"/>
    <lineage>
        <taxon>Eukaryota</taxon>
        <taxon>Viridiplantae</taxon>
        <taxon>Streptophyta</taxon>
        <taxon>Embryophyta</taxon>
        <taxon>Bryophyta</taxon>
        <taxon>Bryophytina</taxon>
        <taxon>Bryopsida</taxon>
        <taxon>Dicranidae</taxon>
        <taxon>Pseudoditrichales</taxon>
        <taxon>Ditrichaceae</taxon>
        <taxon>Ceratodon</taxon>
    </lineage>
</organism>
<keyword evidence="3 6" id="KW-0812">Transmembrane</keyword>
<dbReference type="AlphaFoldDB" id="A0A8T0IAR1"/>